<keyword evidence="2" id="KW-1185">Reference proteome</keyword>
<proteinExistence type="predicted"/>
<evidence type="ECO:0000313" key="2">
    <source>
        <dbReference type="Proteomes" id="UP000027138"/>
    </source>
</evidence>
<organism evidence="1 2">
    <name type="scientific">Jatropha curcas</name>
    <name type="common">Barbados nut</name>
    <dbReference type="NCBI Taxonomy" id="180498"/>
    <lineage>
        <taxon>Eukaryota</taxon>
        <taxon>Viridiplantae</taxon>
        <taxon>Streptophyta</taxon>
        <taxon>Embryophyta</taxon>
        <taxon>Tracheophyta</taxon>
        <taxon>Spermatophyta</taxon>
        <taxon>Magnoliopsida</taxon>
        <taxon>eudicotyledons</taxon>
        <taxon>Gunneridae</taxon>
        <taxon>Pentapetalae</taxon>
        <taxon>rosids</taxon>
        <taxon>fabids</taxon>
        <taxon>Malpighiales</taxon>
        <taxon>Euphorbiaceae</taxon>
        <taxon>Crotonoideae</taxon>
        <taxon>Jatropheae</taxon>
        <taxon>Jatropha</taxon>
    </lineage>
</organism>
<evidence type="ECO:0000313" key="1">
    <source>
        <dbReference type="EMBL" id="KDP26109.1"/>
    </source>
</evidence>
<sequence length="118" mass="13217">MTVDLIDVKPRDQIMRVCTTRKPILICSVKLCVEISLRCADLSRVEATIPVCPMNVSQVINTQSSLGSEYRKGRWSSLDVAEEEHCRPDVGFEEDSRESLVEFCIDQLYGVLAHSVAS</sequence>
<dbReference type="EMBL" id="KK914929">
    <property type="protein sequence ID" value="KDP26109.1"/>
    <property type="molecule type" value="Genomic_DNA"/>
</dbReference>
<gene>
    <name evidence="1" type="ORF">JCGZ_22210</name>
</gene>
<protein>
    <submittedName>
        <fullName evidence="1">Uncharacterized protein</fullName>
    </submittedName>
</protein>
<accession>A0A067K2U0</accession>
<reference evidence="1 2" key="1">
    <citation type="journal article" date="2014" name="PLoS ONE">
        <title>Global Analysis of Gene Expression Profiles in Physic Nut (Jatropha curcas L.) Seedlings Exposed to Salt Stress.</title>
        <authorList>
            <person name="Zhang L."/>
            <person name="Zhang C."/>
            <person name="Wu P."/>
            <person name="Chen Y."/>
            <person name="Li M."/>
            <person name="Jiang H."/>
            <person name="Wu G."/>
        </authorList>
    </citation>
    <scope>NUCLEOTIDE SEQUENCE [LARGE SCALE GENOMIC DNA]</scope>
    <source>
        <strain evidence="2">cv. GZQX0401</strain>
        <tissue evidence="1">Young leaves</tissue>
    </source>
</reference>
<dbReference type="Proteomes" id="UP000027138">
    <property type="component" value="Unassembled WGS sequence"/>
</dbReference>
<dbReference type="AlphaFoldDB" id="A0A067K2U0"/>
<name>A0A067K2U0_JATCU</name>